<sequence>MNPPHLVLPGLEDLTLLLLHGRGEEEGSLLPLARTLHPMAHLLSPQGQSLEEGVPRFFRQHREGVLDLEDLKAKGLATLGVEAPGHHAFLRPLVALGYSNGANMALGLLFHHPHLLDGAILLRPMEPFGKPYPPLEGRPVPFLLGAQDLLVPPGTAEVLGERLEWARARAEGHLLPAGHALTPEDLALARG</sequence>
<keyword evidence="1" id="KW-0378">Hydrolase</keyword>
<gene>
    <name evidence="1" type="ORF">ETP66_03515</name>
</gene>
<dbReference type="EMBL" id="SIJL01000003">
    <property type="protein sequence ID" value="TBH21200.1"/>
    <property type="molecule type" value="Genomic_DNA"/>
</dbReference>
<reference evidence="1 2" key="1">
    <citation type="submission" date="2019-02" db="EMBL/GenBank/DDBJ databases">
        <title>Thermus sp. a novel from hot spring.</title>
        <authorList>
            <person name="Zhao Z."/>
        </authorList>
    </citation>
    <scope>NUCLEOTIDE SEQUENCE [LARGE SCALE GENOMIC DNA]</scope>
    <source>
        <strain evidence="1 2">CFH 72773T</strain>
    </source>
</reference>
<dbReference type="OrthoDB" id="9796570at2"/>
<name>A0A4Q9B5D4_9DEIN</name>
<dbReference type="InterPro" id="IPR029058">
    <property type="entry name" value="AB_hydrolase_fold"/>
</dbReference>
<dbReference type="RefSeq" id="WP_130840672.1">
    <property type="nucleotide sequence ID" value="NZ_SIJL01000003.1"/>
</dbReference>
<dbReference type="SUPFAM" id="SSF53474">
    <property type="entry name" value="alpha/beta-Hydrolases"/>
    <property type="match status" value="1"/>
</dbReference>
<comment type="caution">
    <text evidence="1">The sequence shown here is derived from an EMBL/GenBank/DDBJ whole genome shotgun (WGS) entry which is preliminary data.</text>
</comment>
<dbReference type="Gene3D" id="3.40.50.1820">
    <property type="entry name" value="alpha/beta hydrolase"/>
    <property type="match status" value="1"/>
</dbReference>
<organism evidence="1 2">
    <name type="scientific">Thermus thermamylovorans</name>
    <dbReference type="NCBI Taxonomy" id="2509362"/>
    <lineage>
        <taxon>Bacteria</taxon>
        <taxon>Thermotogati</taxon>
        <taxon>Deinococcota</taxon>
        <taxon>Deinococci</taxon>
        <taxon>Thermales</taxon>
        <taxon>Thermaceae</taxon>
        <taxon>Thermus</taxon>
    </lineage>
</organism>
<dbReference type="GO" id="GO:0016787">
    <property type="term" value="F:hydrolase activity"/>
    <property type="evidence" value="ECO:0007669"/>
    <property type="project" value="UniProtKB-KW"/>
</dbReference>
<keyword evidence="2" id="KW-1185">Reference proteome</keyword>
<dbReference type="AlphaFoldDB" id="A0A4Q9B5D4"/>
<dbReference type="Proteomes" id="UP000292858">
    <property type="component" value="Unassembled WGS sequence"/>
</dbReference>
<accession>A0A4Q9B5D4</accession>
<evidence type="ECO:0000313" key="1">
    <source>
        <dbReference type="EMBL" id="TBH21200.1"/>
    </source>
</evidence>
<proteinExistence type="predicted"/>
<protein>
    <submittedName>
        <fullName evidence="1">Alpha/beta hydrolase</fullName>
    </submittedName>
</protein>
<evidence type="ECO:0000313" key="2">
    <source>
        <dbReference type="Proteomes" id="UP000292858"/>
    </source>
</evidence>